<dbReference type="Gene3D" id="3.40.630.30">
    <property type="match status" value="1"/>
</dbReference>
<dbReference type="InterPro" id="IPR000182">
    <property type="entry name" value="GNAT_dom"/>
</dbReference>
<dbReference type="PANTHER" id="PTHR10908:SF0">
    <property type="entry name" value="SEROTONIN N-ACETYLTRANSFERASE"/>
    <property type="match status" value="1"/>
</dbReference>
<sequence length="159" mass="17099">MATDAADDTTASGDTVIAADTTSGNSTDTPAANDTIDDAATATYSASAAGAIVAFINGFATNRRDLTDDMYDDPSQHDPHGDWQMVFGVDTAPRYRHHGYASRLMRGVIADARTAGRKGLVLTCKDRLVGFYARFGYVDEGISQSTHGDVVWHQMRLTF</sequence>
<dbReference type="PANTHER" id="PTHR10908">
    <property type="entry name" value="SEROTONIN N-ACETYLTRANSFERASE"/>
    <property type="match status" value="1"/>
</dbReference>
<protein>
    <submittedName>
        <fullName evidence="5">GNAT family N-acetyltransferase</fullName>
    </submittedName>
</protein>
<reference evidence="5 6" key="1">
    <citation type="submission" date="2019-10" db="EMBL/GenBank/DDBJ databases">
        <title>Bifidobacterium from non-human primates.</title>
        <authorList>
            <person name="Modesto M."/>
        </authorList>
    </citation>
    <scope>NUCLEOTIDE SEQUENCE [LARGE SCALE GENOMIC DNA]</scope>
    <source>
        <strain evidence="5 6">TREM</strain>
    </source>
</reference>
<dbReference type="OrthoDB" id="9800962at2"/>
<feature type="region of interest" description="Disordered" evidence="3">
    <location>
        <begin position="1"/>
        <end position="32"/>
    </location>
</feature>
<evidence type="ECO:0000259" key="4">
    <source>
        <dbReference type="PROSITE" id="PS51186"/>
    </source>
</evidence>
<evidence type="ECO:0000256" key="3">
    <source>
        <dbReference type="SAM" id="MobiDB-lite"/>
    </source>
</evidence>
<evidence type="ECO:0000256" key="2">
    <source>
        <dbReference type="ARBA" id="ARBA00023315"/>
    </source>
</evidence>
<evidence type="ECO:0000256" key="1">
    <source>
        <dbReference type="ARBA" id="ARBA00022679"/>
    </source>
</evidence>
<dbReference type="GO" id="GO:0008080">
    <property type="term" value="F:N-acetyltransferase activity"/>
    <property type="evidence" value="ECO:0007669"/>
    <property type="project" value="UniProtKB-ARBA"/>
</dbReference>
<dbReference type="Proteomes" id="UP000469943">
    <property type="component" value="Unassembled WGS sequence"/>
</dbReference>
<dbReference type="SUPFAM" id="SSF55729">
    <property type="entry name" value="Acyl-CoA N-acyltransferases (Nat)"/>
    <property type="match status" value="1"/>
</dbReference>
<proteinExistence type="predicted"/>
<dbReference type="Pfam" id="PF00583">
    <property type="entry name" value="Acetyltransf_1"/>
    <property type="match status" value="1"/>
</dbReference>
<dbReference type="EMBL" id="WHZX01000011">
    <property type="protein sequence ID" value="NEG72615.1"/>
    <property type="molecule type" value="Genomic_DNA"/>
</dbReference>
<evidence type="ECO:0000313" key="6">
    <source>
        <dbReference type="Proteomes" id="UP000469943"/>
    </source>
</evidence>
<keyword evidence="1 5" id="KW-0808">Transferase</keyword>
<feature type="domain" description="N-acetyltransferase" evidence="4">
    <location>
        <begin position="3"/>
        <end position="158"/>
    </location>
</feature>
<dbReference type="PROSITE" id="PS51186">
    <property type="entry name" value="GNAT"/>
    <property type="match status" value="1"/>
</dbReference>
<dbReference type="InterPro" id="IPR016181">
    <property type="entry name" value="Acyl_CoA_acyltransferase"/>
</dbReference>
<dbReference type="AlphaFoldDB" id="A0A7K3TDF0"/>
<feature type="compositionally biased region" description="Low complexity" evidence="3">
    <location>
        <begin position="1"/>
        <end position="15"/>
    </location>
</feature>
<accession>A0A7K3TDF0</accession>
<dbReference type="InterPro" id="IPR051635">
    <property type="entry name" value="SNAT-like"/>
</dbReference>
<name>A0A7K3TDF0_9BIFI</name>
<keyword evidence="2" id="KW-0012">Acyltransferase</keyword>
<dbReference type="CDD" id="cd04301">
    <property type="entry name" value="NAT_SF"/>
    <property type="match status" value="1"/>
</dbReference>
<evidence type="ECO:0000313" key="5">
    <source>
        <dbReference type="EMBL" id="NEG72615.1"/>
    </source>
</evidence>
<comment type="caution">
    <text evidence="5">The sequence shown here is derived from an EMBL/GenBank/DDBJ whole genome shotgun (WGS) entry which is preliminary data.</text>
</comment>
<organism evidence="5 6">
    <name type="scientific">Bifidobacterium ramosum</name>
    <dbReference type="NCBI Taxonomy" id="1798158"/>
    <lineage>
        <taxon>Bacteria</taxon>
        <taxon>Bacillati</taxon>
        <taxon>Actinomycetota</taxon>
        <taxon>Actinomycetes</taxon>
        <taxon>Bifidobacteriales</taxon>
        <taxon>Bifidobacteriaceae</taxon>
        <taxon>Bifidobacterium</taxon>
    </lineage>
</organism>
<gene>
    <name evidence="5" type="ORF">GFD24_10455</name>
</gene>